<proteinExistence type="predicted"/>
<comment type="caution">
    <text evidence="2">The sequence shown here is derived from an EMBL/GenBank/DDBJ whole genome shotgun (WGS) entry which is preliminary data.</text>
</comment>
<evidence type="ECO:0000313" key="3">
    <source>
        <dbReference type="Proteomes" id="UP000093898"/>
    </source>
</evidence>
<evidence type="ECO:0000256" key="1">
    <source>
        <dbReference type="SAM" id="MobiDB-lite"/>
    </source>
</evidence>
<feature type="region of interest" description="Disordered" evidence="1">
    <location>
        <begin position="44"/>
        <end position="65"/>
    </location>
</feature>
<protein>
    <submittedName>
        <fullName evidence="2">Uncharacterized protein</fullName>
    </submittedName>
</protein>
<evidence type="ECO:0000313" key="2">
    <source>
        <dbReference type="EMBL" id="OBJ42243.1"/>
    </source>
</evidence>
<organism evidence="2 3">
    <name type="scientific">Mycolicibacterium mucogenicum</name>
    <name type="common">Mycobacterium mucogenicum</name>
    <dbReference type="NCBI Taxonomy" id="56689"/>
    <lineage>
        <taxon>Bacteria</taxon>
        <taxon>Bacillati</taxon>
        <taxon>Actinomycetota</taxon>
        <taxon>Actinomycetes</taxon>
        <taxon>Mycobacteriales</taxon>
        <taxon>Mycobacteriaceae</taxon>
        <taxon>Mycolicibacterium</taxon>
    </lineage>
</organism>
<name>A0A1A3H3P0_MYCMU</name>
<accession>A0A1A3H3P0</accession>
<sequence length="121" mass="13518">MVSVQLVEIDDFCSVEHAQMDVLMGEFVQLGQVRQSDFAEYARAAPQRRRSESDHGSSQVPVHTVAIDQPGVMQHAKKSMGGRFRYLGYGGELGQCRASGRVSEGRKQCNRLSDRRFLCVV</sequence>
<dbReference type="EMBL" id="LZLC01000107">
    <property type="protein sequence ID" value="OBJ42243.1"/>
    <property type="molecule type" value="Genomic_DNA"/>
</dbReference>
<reference evidence="2 3" key="1">
    <citation type="submission" date="2016-06" db="EMBL/GenBank/DDBJ databases">
        <authorList>
            <person name="Kjaerup R.B."/>
            <person name="Dalgaard T.S."/>
            <person name="Juul-Madsen H.R."/>
        </authorList>
    </citation>
    <scope>NUCLEOTIDE SEQUENCE [LARGE SCALE GENOMIC DNA]</scope>
    <source>
        <strain evidence="2 3">1127319.6</strain>
    </source>
</reference>
<gene>
    <name evidence="2" type="ORF">A5630_21285</name>
</gene>
<dbReference type="Proteomes" id="UP000093898">
    <property type="component" value="Unassembled WGS sequence"/>
</dbReference>
<dbReference type="AlphaFoldDB" id="A0A1A3H3P0"/>